<proteinExistence type="predicted"/>
<reference evidence="2" key="1">
    <citation type="submission" date="2014-01" db="EMBL/GenBank/DDBJ databases">
        <authorList>
            <person name="Brown-Elliot B."/>
            <person name="Wallace R."/>
            <person name="Lenaerts A."/>
            <person name="Ordway D."/>
            <person name="DeGroote M.A."/>
            <person name="Parker T."/>
            <person name="Sizemore C."/>
            <person name="Tallon L.J."/>
            <person name="Sadzewicz L.K."/>
            <person name="Sengamalay N."/>
            <person name="Fraser C.M."/>
            <person name="Hine E."/>
            <person name="Shefchek K.A."/>
            <person name="Das S.P."/>
            <person name="Tettelin H."/>
        </authorList>
    </citation>
    <scope>NUCLEOTIDE SEQUENCE [LARGE SCALE GENOMIC DNA]</scope>
    <source>
        <strain evidence="2">4042</strain>
    </source>
</reference>
<gene>
    <name evidence="2" type="ORF">I553_4272</name>
</gene>
<accession>X8ADJ8</accession>
<sequence>MEDVHGGELVGAQPGRLAHRDIHHSLGTRHDRTPIGARPRSNVA</sequence>
<evidence type="ECO:0000313" key="2">
    <source>
        <dbReference type="EMBL" id="EUA30017.1"/>
    </source>
</evidence>
<protein>
    <submittedName>
        <fullName evidence="2">Uncharacterized protein</fullName>
    </submittedName>
</protein>
<name>X8ADJ8_MYCXE</name>
<dbReference type="AlphaFoldDB" id="X8ADJ8"/>
<dbReference type="EMBL" id="JAOB01000060">
    <property type="protein sequence ID" value="EUA30017.1"/>
    <property type="molecule type" value="Genomic_DNA"/>
</dbReference>
<organism evidence="2">
    <name type="scientific">Mycobacterium xenopi 4042</name>
    <dbReference type="NCBI Taxonomy" id="1299334"/>
    <lineage>
        <taxon>Bacteria</taxon>
        <taxon>Bacillati</taxon>
        <taxon>Actinomycetota</taxon>
        <taxon>Actinomycetes</taxon>
        <taxon>Mycobacteriales</taxon>
        <taxon>Mycobacteriaceae</taxon>
        <taxon>Mycobacterium</taxon>
    </lineage>
</organism>
<comment type="caution">
    <text evidence="2">The sequence shown here is derived from an EMBL/GenBank/DDBJ whole genome shotgun (WGS) entry which is preliminary data.</text>
</comment>
<evidence type="ECO:0000256" key="1">
    <source>
        <dbReference type="SAM" id="MobiDB-lite"/>
    </source>
</evidence>
<feature type="compositionally biased region" description="Basic and acidic residues" evidence="1">
    <location>
        <begin position="18"/>
        <end position="33"/>
    </location>
</feature>
<feature type="region of interest" description="Disordered" evidence="1">
    <location>
        <begin position="1"/>
        <end position="44"/>
    </location>
</feature>